<name>A0ACB7UZU3_DIOAL</name>
<dbReference type="EC" id="2.7.11.1" evidence="1"/>
<organism evidence="1 2">
    <name type="scientific">Dioscorea alata</name>
    <name type="common">Purple yam</name>
    <dbReference type="NCBI Taxonomy" id="55571"/>
    <lineage>
        <taxon>Eukaryota</taxon>
        <taxon>Viridiplantae</taxon>
        <taxon>Streptophyta</taxon>
        <taxon>Embryophyta</taxon>
        <taxon>Tracheophyta</taxon>
        <taxon>Spermatophyta</taxon>
        <taxon>Magnoliopsida</taxon>
        <taxon>Liliopsida</taxon>
        <taxon>Dioscoreales</taxon>
        <taxon>Dioscoreaceae</taxon>
        <taxon>Dioscorea</taxon>
    </lineage>
</organism>
<keyword evidence="2" id="KW-1185">Reference proteome</keyword>
<gene>
    <name evidence="1" type="ORF">IHE45_12G002800</name>
</gene>
<dbReference type="EMBL" id="CM037022">
    <property type="protein sequence ID" value="KAH7666543.1"/>
    <property type="molecule type" value="Genomic_DNA"/>
</dbReference>
<dbReference type="Proteomes" id="UP000827976">
    <property type="component" value="Chromosome 12"/>
</dbReference>
<evidence type="ECO:0000313" key="2">
    <source>
        <dbReference type="Proteomes" id="UP000827976"/>
    </source>
</evidence>
<accession>A0ACB7UZU3</accession>
<protein>
    <submittedName>
        <fullName evidence="1">Non-specific serine/threonine protein kinase protein</fullName>
        <ecNumber evidence="1">2.7.11.1</ecNumber>
    </submittedName>
</protein>
<comment type="caution">
    <text evidence="1">The sequence shown here is derived from an EMBL/GenBank/DDBJ whole genome shotgun (WGS) entry which is preliminary data.</text>
</comment>
<evidence type="ECO:0000313" key="1">
    <source>
        <dbReference type="EMBL" id="KAH7666543.1"/>
    </source>
</evidence>
<keyword evidence="1" id="KW-0808">Transferase</keyword>
<sequence length="455" mass="51271">MMRKRGEEKEASSRGLRLGKYELGKTLGEGNFGKVKYARCVDTGRKFAVKILDVRLILSLKIADQIKREIGSLKLLRHPNIVRLHEVLASKKKICMVFEYVNGGDLLRKIDLKGKFSENEGRKLFQQLIDAVSYCHDSGVLHRDLKAENILLDSKGNIKLSDFGLSALHEHAGNDGLLRTTCGSPCYVAPEILANRGYDGAISDIWSCGVILYFILTGNLPFDDRNLVVLYQKILKADTEIPEYLSPGAQNIIRKILDPNPTTRITVAMIKEDEWFRQDYMPIIPIDDEEEDLSIIHVSPIKDQVKSFEGEENGITSTCINAFHLIGMSSCFDLSGLFEEEDVSDRKITFISKFSPKDIYEKIEDMVQEMGLQIHKSLGKSYASMDHSMVQLKFMKQSKGSSSPRSPGSLSVTTKVFDLGQSLYIVVLTKSFGDPSLFRQLCTKLTEILEVRERQ</sequence>
<keyword evidence="1" id="KW-0418">Kinase</keyword>
<proteinExistence type="predicted"/>
<reference evidence="2" key="1">
    <citation type="journal article" date="2022" name="Nat. Commun.">
        <title>Chromosome evolution and the genetic basis of agronomically important traits in greater yam.</title>
        <authorList>
            <person name="Bredeson J.V."/>
            <person name="Lyons J.B."/>
            <person name="Oniyinde I.O."/>
            <person name="Okereke N.R."/>
            <person name="Kolade O."/>
            <person name="Nnabue I."/>
            <person name="Nwadili C.O."/>
            <person name="Hribova E."/>
            <person name="Parker M."/>
            <person name="Nwogha J."/>
            <person name="Shu S."/>
            <person name="Carlson J."/>
            <person name="Kariba R."/>
            <person name="Muthemba S."/>
            <person name="Knop K."/>
            <person name="Barton G.J."/>
            <person name="Sherwood A.V."/>
            <person name="Lopez-Montes A."/>
            <person name="Asiedu R."/>
            <person name="Jamnadass R."/>
            <person name="Muchugi A."/>
            <person name="Goodstein D."/>
            <person name="Egesi C.N."/>
            <person name="Featherston J."/>
            <person name="Asfaw A."/>
            <person name="Simpson G.G."/>
            <person name="Dolezel J."/>
            <person name="Hendre P.S."/>
            <person name="Van Deynze A."/>
            <person name="Kumar P.L."/>
            <person name="Obidiegwu J.E."/>
            <person name="Bhattacharjee R."/>
            <person name="Rokhsar D.S."/>
        </authorList>
    </citation>
    <scope>NUCLEOTIDE SEQUENCE [LARGE SCALE GENOMIC DNA]</scope>
    <source>
        <strain evidence="2">cv. TDa95/00328</strain>
    </source>
</reference>
<keyword evidence="1" id="KW-0723">Serine/threonine-protein kinase</keyword>